<feature type="chain" id="PRO_5045806058" evidence="11">
    <location>
        <begin position="20"/>
        <end position="389"/>
    </location>
</feature>
<dbReference type="Gene3D" id="2.40.160.10">
    <property type="entry name" value="Porin"/>
    <property type="match status" value="1"/>
</dbReference>
<evidence type="ECO:0000313" key="13">
    <source>
        <dbReference type="EMBL" id="MEJ8823531.1"/>
    </source>
</evidence>
<evidence type="ECO:0000256" key="11">
    <source>
        <dbReference type="SAM" id="SignalP"/>
    </source>
</evidence>
<dbReference type="InterPro" id="IPR033900">
    <property type="entry name" value="Gram_neg_porin_domain"/>
</dbReference>
<dbReference type="InterPro" id="IPR002299">
    <property type="entry name" value="Porin_Neis"/>
</dbReference>
<dbReference type="PRINTS" id="PR00184">
    <property type="entry name" value="NEISSPPORIN"/>
</dbReference>
<dbReference type="CDD" id="cd00342">
    <property type="entry name" value="gram_neg_porins"/>
    <property type="match status" value="1"/>
</dbReference>
<dbReference type="RefSeq" id="WP_340364561.1">
    <property type="nucleotide sequence ID" value="NZ_JBBKZV010000008.1"/>
</dbReference>
<comment type="subcellular location">
    <subcellularLocation>
        <location evidence="1">Cell outer membrane</location>
        <topology evidence="1">Multi-pass membrane protein</topology>
    </subcellularLocation>
</comment>
<dbReference type="PANTHER" id="PTHR34501">
    <property type="entry name" value="PROTEIN YDDL-RELATED"/>
    <property type="match status" value="1"/>
</dbReference>
<dbReference type="InterPro" id="IPR023614">
    <property type="entry name" value="Porin_dom_sf"/>
</dbReference>
<evidence type="ECO:0000259" key="12">
    <source>
        <dbReference type="Pfam" id="PF13609"/>
    </source>
</evidence>
<evidence type="ECO:0000256" key="10">
    <source>
        <dbReference type="ARBA" id="ARBA00023237"/>
    </source>
</evidence>
<evidence type="ECO:0000256" key="5">
    <source>
        <dbReference type="ARBA" id="ARBA00022692"/>
    </source>
</evidence>
<evidence type="ECO:0000256" key="4">
    <source>
        <dbReference type="ARBA" id="ARBA00022452"/>
    </source>
</evidence>
<reference evidence="13 14" key="1">
    <citation type="submission" date="2024-03" db="EMBL/GenBank/DDBJ databases">
        <title>Novel species of the genus Variovorax.</title>
        <authorList>
            <person name="Liu Q."/>
            <person name="Xin Y.-H."/>
        </authorList>
    </citation>
    <scope>NUCLEOTIDE SEQUENCE [LARGE SCALE GENOMIC DNA]</scope>
    <source>
        <strain evidence="13 14">KACC 18501</strain>
    </source>
</reference>
<keyword evidence="4" id="KW-1134">Transmembrane beta strand</keyword>
<gene>
    <name evidence="13" type="ORF">WKW80_16045</name>
</gene>
<dbReference type="InterPro" id="IPR050298">
    <property type="entry name" value="Gram-neg_bact_OMP"/>
</dbReference>
<dbReference type="Pfam" id="PF13609">
    <property type="entry name" value="Porin_4"/>
    <property type="match status" value="1"/>
</dbReference>
<evidence type="ECO:0000313" key="14">
    <source>
        <dbReference type="Proteomes" id="UP001363010"/>
    </source>
</evidence>
<evidence type="ECO:0000256" key="8">
    <source>
        <dbReference type="ARBA" id="ARBA00023114"/>
    </source>
</evidence>
<comment type="caution">
    <text evidence="13">The sequence shown here is derived from an EMBL/GenBank/DDBJ whole genome shotgun (WGS) entry which is preliminary data.</text>
</comment>
<evidence type="ECO:0000256" key="3">
    <source>
        <dbReference type="ARBA" id="ARBA00022448"/>
    </source>
</evidence>
<evidence type="ECO:0000256" key="7">
    <source>
        <dbReference type="ARBA" id="ARBA00023065"/>
    </source>
</evidence>
<organism evidence="13 14">
    <name type="scientific">Variovorax humicola</name>
    <dbReference type="NCBI Taxonomy" id="1769758"/>
    <lineage>
        <taxon>Bacteria</taxon>
        <taxon>Pseudomonadati</taxon>
        <taxon>Pseudomonadota</taxon>
        <taxon>Betaproteobacteria</taxon>
        <taxon>Burkholderiales</taxon>
        <taxon>Comamonadaceae</taxon>
        <taxon>Variovorax</taxon>
    </lineage>
</organism>
<keyword evidence="6 11" id="KW-0732">Signal</keyword>
<protein>
    <submittedName>
        <fullName evidence="13">Porin</fullName>
    </submittedName>
</protein>
<evidence type="ECO:0000256" key="9">
    <source>
        <dbReference type="ARBA" id="ARBA00023136"/>
    </source>
</evidence>
<keyword evidence="9" id="KW-0472">Membrane</keyword>
<evidence type="ECO:0000256" key="1">
    <source>
        <dbReference type="ARBA" id="ARBA00004571"/>
    </source>
</evidence>
<keyword evidence="8" id="KW-0626">Porin</keyword>
<accession>A0ABU8W0E8</accession>
<feature type="signal peptide" evidence="11">
    <location>
        <begin position="1"/>
        <end position="19"/>
    </location>
</feature>
<keyword evidence="3" id="KW-0813">Transport</keyword>
<keyword evidence="10" id="KW-0998">Cell outer membrane</keyword>
<dbReference type="SUPFAM" id="SSF56935">
    <property type="entry name" value="Porins"/>
    <property type="match status" value="1"/>
</dbReference>
<dbReference type="EMBL" id="JBBKZV010000008">
    <property type="protein sequence ID" value="MEJ8823531.1"/>
    <property type="molecule type" value="Genomic_DNA"/>
</dbReference>
<keyword evidence="7" id="KW-0406">Ion transport</keyword>
<name>A0ABU8W0E8_9BURK</name>
<keyword evidence="14" id="KW-1185">Reference proteome</keyword>
<sequence length="389" mass="41589">MKRSLIALAAVAAAAPATAQSKLTLFGVAEAQVGQWRNLVAAPVSQTNPFGAAIERGRTRGLIPYGINASRFGLRGVEDLGAGLAASIVLENQFALDTGVPPARYFHRQANVGLYGGFGQIRMGRIYTAWNDIASNAATGYGDTYDPFVRVWRVAGPVPLGSPVPNAAGQLTGLAGSVGTNNDPGNPQVWAHVRMDNSIRYDTPTMGGITLSAQVQLDESIDGKQPQAQSYAALYVNGPIRAGVGYYTQHTRSFYNPVTGQYDAKAARSGKLETYTAAFNYDFGPVRLVSMAGQSRYDVFSLGKRITSTEWSVGAVVPVNAWALRFSVAGSNSNDLPGRDWGAGAEALYNLSKRSALYGAYSYSKYDELLAGQARRSSYISALGIRHFF</sequence>
<dbReference type="PANTHER" id="PTHR34501:SF9">
    <property type="entry name" value="MAJOR OUTER MEMBRANE PROTEIN P.IA"/>
    <property type="match status" value="1"/>
</dbReference>
<evidence type="ECO:0000256" key="6">
    <source>
        <dbReference type="ARBA" id="ARBA00022729"/>
    </source>
</evidence>
<evidence type="ECO:0000256" key="2">
    <source>
        <dbReference type="ARBA" id="ARBA00011233"/>
    </source>
</evidence>
<feature type="domain" description="Porin" evidence="12">
    <location>
        <begin position="7"/>
        <end position="368"/>
    </location>
</feature>
<proteinExistence type="predicted"/>
<keyword evidence="5" id="KW-0812">Transmembrane</keyword>
<dbReference type="Proteomes" id="UP001363010">
    <property type="component" value="Unassembled WGS sequence"/>
</dbReference>
<comment type="subunit">
    <text evidence="2">Homotrimer.</text>
</comment>